<dbReference type="OrthoDB" id="10268090at2759"/>
<feature type="transmembrane region" description="Helical" evidence="2">
    <location>
        <begin position="293"/>
        <end position="315"/>
    </location>
</feature>
<dbReference type="GO" id="GO:0005739">
    <property type="term" value="C:mitochondrion"/>
    <property type="evidence" value="ECO:0007669"/>
    <property type="project" value="TreeGrafter"/>
</dbReference>
<dbReference type="GeneID" id="54482614"/>
<dbReference type="Proteomes" id="UP000799437">
    <property type="component" value="Unassembled WGS sequence"/>
</dbReference>
<keyword evidence="2" id="KW-0812">Transmembrane</keyword>
<name>A0A6A6WMW0_9PEZI</name>
<dbReference type="PANTHER" id="PTHR12286:SF5">
    <property type="entry name" value="SACCHAROPINE DEHYDROGENASE-LIKE OXIDOREDUCTASE"/>
    <property type="match status" value="1"/>
</dbReference>
<evidence type="ECO:0000259" key="3">
    <source>
        <dbReference type="Pfam" id="PF03435"/>
    </source>
</evidence>
<organism evidence="4 5">
    <name type="scientific">Pseudovirgaria hyperparasitica</name>
    <dbReference type="NCBI Taxonomy" id="470096"/>
    <lineage>
        <taxon>Eukaryota</taxon>
        <taxon>Fungi</taxon>
        <taxon>Dikarya</taxon>
        <taxon>Ascomycota</taxon>
        <taxon>Pezizomycotina</taxon>
        <taxon>Dothideomycetes</taxon>
        <taxon>Dothideomycetes incertae sedis</taxon>
        <taxon>Acrospermales</taxon>
        <taxon>Acrospermaceae</taxon>
        <taxon>Pseudovirgaria</taxon>
    </lineage>
</organism>
<dbReference type="SUPFAM" id="SSF51735">
    <property type="entry name" value="NAD(P)-binding Rossmann-fold domains"/>
    <property type="match status" value="1"/>
</dbReference>
<gene>
    <name evidence="4" type="ORF">EJ05DRAFT_43126</name>
</gene>
<sequence>MVVDNRPYELVLYGASGYTGKLCAEHITMHLPTNLNWAVAGRSADKLQGVVKKLEELNRDRNPPSIEVTAHQKDDLHALVRKTRLVVTTVGPYSKMGEPMVEACASNGTHYLDCTGESPWFRQMIQRYHRLAQSTGAIIIPQCGIESVPADLLTYIVCNQIRSRFSSSTRNVTHVLYNAKASASGGTLSSILAVFETFSISYLIKSMHPFALCPTSPSSSNRNAPLHAQQSLYEKLLGVANIPGMGIMTDSPGASVDTAVVNRSWGLLSSLSPPSTSYGPNFFFKEWMRSTGLINAAIFHYAFMAAPLFLIMPPIRWLLRKFVFLSPGDGPDLDQAGRREFIEYRTIGEADPDASKKTSARLYYEGSMYAFTGILLAEAAMVLARPEEKSGQPCEARRLGGGLLTTACLGEEFVDRLKAAHGVVLEVQ</sequence>
<evidence type="ECO:0000313" key="5">
    <source>
        <dbReference type="Proteomes" id="UP000799437"/>
    </source>
</evidence>
<comment type="similarity">
    <text evidence="1">Belongs to the saccharopine dehydrogenase family.</text>
</comment>
<dbReference type="GO" id="GO:0005886">
    <property type="term" value="C:plasma membrane"/>
    <property type="evidence" value="ECO:0007669"/>
    <property type="project" value="TreeGrafter"/>
</dbReference>
<dbReference type="PANTHER" id="PTHR12286">
    <property type="entry name" value="SACCHAROPINE DEHYDROGENASE-LIKE OXIDOREDUCTASE"/>
    <property type="match status" value="1"/>
</dbReference>
<keyword evidence="5" id="KW-1185">Reference proteome</keyword>
<feature type="domain" description="Saccharopine dehydrogenase NADP binding" evidence="3">
    <location>
        <begin position="11"/>
        <end position="140"/>
    </location>
</feature>
<evidence type="ECO:0000313" key="4">
    <source>
        <dbReference type="EMBL" id="KAF2763565.1"/>
    </source>
</evidence>
<keyword evidence="2" id="KW-0472">Membrane</keyword>
<evidence type="ECO:0000256" key="1">
    <source>
        <dbReference type="ARBA" id="ARBA00038048"/>
    </source>
</evidence>
<dbReference type="InterPro" id="IPR036291">
    <property type="entry name" value="NAD(P)-bd_dom_sf"/>
</dbReference>
<dbReference type="AlphaFoldDB" id="A0A6A6WMW0"/>
<protein>
    <recommendedName>
        <fullName evidence="3">Saccharopine dehydrogenase NADP binding domain-containing protein</fullName>
    </recommendedName>
</protein>
<dbReference type="InterPro" id="IPR051276">
    <property type="entry name" value="Saccharopine_DH-like_oxidrdct"/>
</dbReference>
<evidence type="ECO:0000256" key="2">
    <source>
        <dbReference type="SAM" id="Phobius"/>
    </source>
</evidence>
<dbReference type="Pfam" id="PF03435">
    <property type="entry name" value="Sacchrp_dh_NADP"/>
    <property type="match status" value="1"/>
</dbReference>
<accession>A0A6A6WMW0</accession>
<reference evidence="4" key="1">
    <citation type="journal article" date="2020" name="Stud. Mycol.">
        <title>101 Dothideomycetes genomes: a test case for predicting lifestyles and emergence of pathogens.</title>
        <authorList>
            <person name="Haridas S."/>
            <person name="Albert R."/>
            <person name="Binder M."/>
            <person name="Bloem J."/>
            <person name="Labutti K."/>
            <person name="Salamov A."/>
            <person name="Andreopoulos B."/>
            <person name="Baker S."/>
            <person name="Barry K."/>
            <person name="Bills G."/>
            <person name="Bluhm B."/>
            <person name="Cannon C."/>
            <person name="Castanera R."/>
            <person name="Culley D."/>
            <person name="Daum C."/>
            <person name="Ezra D."/>
            <person name="Gonzalez J."/>
            <person name="Henrissat B."/>
            <person name="Kuo A."/>
            <person name="Liang C."/>
            <person name="Lipzen A."/>
            <person name="Lutzoni F."/>
            <person name="Magnuson J."/>
            <person name="Mondo S."/>
            <person name="Nolan M."/>
            <person name="Ohm R."/>
            <person name="Pangilinan J."/>
            <person name="Park H.-J."/>
            <person name="Ramirez L."/>
            <person name="Alfaro M."/>
            <person name="Sun H."/>
            <person name="Tritt A."/>
            <person name="Yoshinaga Y."/>
            <person name="Zwiers L.-H."/>
            <person name="Turgeon B."/>
            <person name="Goodwin S."/>
            <person name="Spatafora J."/>
            <person name="Crous P."/>
            <person name="Grigoriev I."/>
        </authorList>
    </citation>
    <scope>NUCLEOTIDE SEQUENCE</scope>
    <source>
        <strain evidence="4">CBS 121739</strain>
    </source>
</reference>
<keyword evidence="2" id="KW-1133">Transmembrane helix</keyword>
<dbReference type="Gene3D" id="3.40.50.720">
    <property type="entry name" value="NAD(P)-binding Rossmann-like Domain"/>
    <property type="match status" value="1"/>
</dbReference>
<dbReference type="InterPro" id="IPR005097">
    <property type="entry name" value="Sacchrp_dh_NADP-bd"/>
</dbReference>
<proteinExistence type="inferred from homology"/>
<dbReference type="RefSeq" id="XP_033606016.1">
    <property type="nucleotide sequence ID" value="XM_033741560.1"/>
</dbReference>
<dbReference type="GO" id="GO:0009247">
    <property type="term" value="P:glycolipid biosynthetic process"/>
    <property type="evidence" value="ECO:0007669"/>
    <property type="project" value="TreeGrafter"/>
</dbReference>
<dbReference type="EMBL" id="ML996565">
    <property type="protein sequence ID" value="KAF2763565.1"/>
    <property type="molecule type" value="Genomic_DNA"/>
</dbReference>
<dbReference type="GO" id="GO:0005811">
    <property type="term" value="C:lipid droplet"/>
    <property type="evidence" value="ECO:0007669"/>
    <property type="project" value="TreeGrafter"/>
</dbReference>